<reference evidence="1 2" key="1">
    <citation type="submission" date="2019-04" db="EMBL/GenBank/DDBJ databases">
        <title>Rhizobium terrae sp. nov., isolated from a paddy soil.</title>
        <authorList>
            <person name="Lin S.-Y."/>
            <person name="Hameed A."/>
            <person name="Huang H.-I."/>
            <person name="Young C.-C."/>
        </authorList>
    </citation>
    <scope>NUCLEOTIDE SEQUENCE [LARGE SCALE GENOMIC DNA]</scope>
    <source>
        <strain evidence="1 2">CC-HIH110</strain>
    </source>
</reference>
<dbReference type="EMBL" id="SSOA01000007">
    <property type="protein sequence ID" value="THF48884.1"/>
    <property type="molecule type" value="Genomic_DNA"/>
</dbReference>
<comment type="caution">
    <text evidence="1">The sequence shown here is derived from an EMBL/GenBank/DDBJ whole genome shotgun (WGS) entry which is preliminary data.</text>
</comment>
<dbReference type="Proteomes" id="UP000310754">
    <property type="component" value="Unassembled WGS sequence"/>
</dbReference>
<protein>
    <recommendedName>
        <fullName evidence="3">DUF3291 domain-containing protein</fullName>
    </recommendedName>
</protein>
<sequence>MPYISITGLQLKAKRHTLRFWWHAIRSMAQAKKAEGIIAVDARTINGVHHTRSVWKDQAAMRRYLVAGAHLQAMKAFGAIATGKTMSFESDTVPDWDEVRVLWDTKATTVGKKQ</sequence>
<name>A0A4S3ZT74_9HYPH</name>
<proteinExistence type="predicted"/>
<evidence type="ECO:0000313" key="1">
    <source>
        <dbReference type="EMBL" id="THF48884.1"/>
    </source>
</evidence>
<organism evidence="1 2">
    <name type="scientific">Allorhizobium terrae</name>
    <dbReference type="NCBI Taxonomy" id="1848972"/>
    <lineage>
        <taxon>Bacteria</taxon>
        <taxon>Pseudomonadati</taxon>
        <taxon>Pseudomonadota</taxon>
        <taxon>Alphaproteobacteria</taxon>
        <taxon>Hyphomicrobiales</taxon>
        <taxon>Rhizobiaceae</taxon>
        <taxon>Rhizobium/Agrobacterium group</taxon>
        <taxon>Allorhizobium</taxon>
    </lineage>
</organism>
<gene>
    <name evidence="1" type="ORF">E6C51_13440</name>
</gene>
<evidence type="ECO:0008006" key="3">
    <source>
        <dbReference type="Google" id="ProtNLM"/>
    </source>
</evidence>
<dbReference type="AlphaFoldDB" id="A0A4S3ZT74"/>
<accession>A0A4S3ZT74</accession>
<keyword evidence="2" id="KW-1185">Reference proteome</keyword>
<dbReference type="RefSeq" id="WP_190236349.1">
    <property type="nucleotide sequence ID" value="NZ_SSOA01000007.1"/>
</dbReference>
<evidence type="ECO:0000313" key="2">
    <source>
        <dbReference type="Proteomes" id="UP000310754"/>
    </source>
</evidence>